<gene>
    <name evidence="2" type="ORF">ACFQPE_02215</name>
</gene>
<dbReference type="RefSeq" id="WP_276305014.1">
    <property type="nucleotide sequence ID" value="NZ_CP119992.1"/>
</dbReference>
<dbReference type="Proteomes" id="UP001596547">
    <property type="component" value="Unassembled WGS sequence"/>
</dbReference>
<evidence type="ECO:0000313" key="3">
    <source>
        <dbReference type="Proteomes" id="UP001596547"/>
    </source>
</evidence>
<evidence type="ECO:0000256" key="1">
    <source>
        <dbReference type="SAM" id="Phobius"/>
    </source>
</evidence>
<accession>A0ABD6A664</accession>
<feature type="transmembrane region" description="Helical" evidence="1">
    <location>
        <begin position="12"/>
        <end position="38"/>
    </location>
</feature>
<keyword evidence="1" id="KW-1133">Transmembrane helix</keyword>
<proteinExistence type="predicted"/>
<comment type="caution">
    <text evidence="2">The sequence shown here is derived from an EMBL/GenBank/DDBJ whole genome shotgun (WGS) entry which is preliminary data.</text>
</comment>
<organism evidence="2 3">
    <name type="scientific">Halomarina halobia</name>
    <dbReference type="NCBI Taxonomy" id="3033386"/>
    <lineage>
        <taxon>Archaea</taxon>
        <taxon>Methanobacteriati</taxon>
        <taxon>Methanobacteriota</taxon>
        <taxon>Stenosarchaea group</taxon>
        <taxon>Halobacteria</taxon>
        <taxon>Halobacteriales</taxon>
        <taxon>Natronomonadaceae</taxon>
        <taxon>Halomarina</taxon>
    </lineage>
</organism>
<dbReference type="AlphaFoldDB" id="A0ABD6A664"/>
<evidence type="ECO:0000313" key="2">
    <source>
        <dbReference type="EMBL" id="MFC7315612.1"/>
    </source>
</evidence>
<dbReference type="EMBL" id="JBHTBF010000001">
    <property type="protein sequence ID" value="MFC7315612.1"/>
    <property type="molecule type" value="Genomic_DNA"/>
</dbReference>
<dbReference type="GeneID" id="79314582"/>
<feature type="transmembrane region" description="Helical" evidence="1">
    <location>
        <begin position="44"/>
        <end position="68"/>
    </location>
</feature>
<keyword evidence="1" id="KW-0472">Membrane</keyword>
<reference evidence="2 3" key="1">
    <citation type="journal article" date="2019" name="Int. J. Syst. Evol. Microbiol.">
        <title>The Global Catalogue of Microorganisms (GCM) 10K type strain sequencing project: providing services to taxonomists for standard genome sequencing and annotation.</title>
        <authorList>
            <consortium name="The Broad Institute Genomics Platform"/>
            <consortium name="The Broad Institute Genome Sequencing Center for Infectious Disease"/>
            <person name="Wu L."/>
            <person name="Ma J."/>
        </authorList>
    </citation>
    <scope>NUCLEOTIDE SEQUENCE [LARGE SCALE GENOMIC DNA]</scope>
    <source>
        <strain evidence="2 3">PSR21</strain>
    </source>
</reference>
<keyword evidence="1" id="KW-0812">Transmembrane</keyword>
<protein>
    <submittedName>
        <fullName evidence="2">Uncharacterized protein</fullName>
    </submittedName>
</protein>
<name>A0ABD6A664_9EURY</name>
<sequence length="78" mass="8717">MSSSWAAARTHGRFVQVALFTFFLLSWVVASVAVALFFRIEGMAVVLVLVAVGIVLGRAFLPLFRLVYLAESNRKWSR</sequence>
<keyword evidence="3" id="KW-1185">Reference proteome</keyword>